<dbReference type="Pfam" id="PF00589">
    <property type="entry name" value="Phage_integrase"/>
    <property type="match status" value="1"/>
</dbReference>
<dbReference type="GO" id="GO:0015074">
    <property type="term" value="P:DNA integration"/>
    <property type="evidence" value="ECO:0007669"/>
    <property type="project" value="InterPro"/>
</dbReference>
<dbReference type="InterPro" id="IPR002104">
    <property type="entry name" value="Integrase_catalytic"/>
</dbReference>
<evidence type="ECO:0000256" key="3">
    <source>
        <dbReference type="ARBA" id="ARBA00023172"/>
    </source>
</evidence>
<dbReference type="PANTHER" id="PTHR30349:SF64">
    <property type="entry name" value="PROPHAGE INTEGRASE INTD-RELATED"/>
    <property type="match status" value="1"/>
</dbReference>
<dbReference type="GO" id="GO:0003677">
    <property type="term" value="F:DNA binding"/>
    <property type="evidence" value="ECO:0007669"/>
    <property type="project" value="UniProtKB-UniRule"/>
</dbReference>
<protein>
    <recommendedName>
        <fullName evidence="9">Site-specific integrase</fullName>
    </recommendedName>
</protein>
<keyword evidence="3" id="KW-0233">DNA recombination</keyword>
<dbReference type="AlphaFoldDB" id="A0A2T4UD03"/>
<evidence type="ECO:0000259" key="6">
    <source>
        <dbReference type="PROSITE" id="PS51900"/>
    </source>
</evidence>
<gene>
    <name evidence="7" type="ORF">C7Y72_17070</name>
</gene>
<dbReference type="PROSITE" id="PS51898">
    <property type="entry name" value="TYR_RECOMBINASE"/>
    <property type="match status" value="1"/>
</dbReference>
<comment type="similarity">
    <text evidence="1">Belongs to the 'phage' integrase family.</text>
</comment>
<evidence type="ECO:0000313" key="7">
    <source>
        <dbReference type="EMBL" id="PTL55374.1"/>
    </source>
</evidence>
<feature type="domain" description="Tyr recombinase" evidence="5">
    <location>
        <begin position="204"/>
        <end position="416"/>
    </location>
</feature>
<feature type="domain" description="Core-binding (CB)" evidence="6">
    <location>
        <begin position="95"/>
        <end position="180"/>
    </location>
</feature>
<dbReference type="InterPro" id="IPR010998">
    <property type="entry name" value="Integrase_recombinase_N"/>
</dbReference>
<evidence type="ECO:0000256" key="2">
    <source>
        <dbReference type="ARBA" id="ARBA00023125"/>
    </source>
</evidence>
<dbReference type="CDD" id="cd01189">
    <property type="entry name" value="INT_ICEBs1_C_like"/>
    <property type="match status" value="1"/>
</dbReference>
<dbReference type="PANTHER" id="PTHR30349">
    <property type="entry name" value="PHAGE INTEGRASE-RELATED"/>
    <property type="match status" value="1"/>
</dbReference>
<evidence type="ECO:0000313" key="8">
    <source>
        <dbReference type="Proteomes" id="UP000240739"/>
    </source>
</evidence>
<dbReference type="InterPro" id="IPR011010">
    <property type="entry name" value="DNA_brk_join_enz"/>
</dbReference>
<comment type="caution">
    <text evidence="7">The sequence shown here is derived from an EMBL/GenBank/DDBJ whole genome shotgun (WGS) entry which is preliminary data.</text>
</comment>
<sequence length="434" mass="48678">MSRPIAPRMSTVSGHVFRREGKRGTAWYMKWRDANGQHKRKLGMDWTGESGEPPAGHLRKRDAIGLLEETLVAARREARAIYEGRVVTVSPFGGAPWGEVAQAWLEWHRAEGDWAPSTLRNYESVLRSDGPLMTEFGEQPVRGIERREIRAWWVRIRESLSPRSANAQLTVFRIVVNWGDGMDEFAPVPDPSKGIRKAPEPPTGKAPFFEVEDVLAIARAAKAIHLELCDCKQFQHRAAASRFDEEIITLAAFAGLRRAELVSLRWENIDFDGMTIHVSESISAGERAVPKGKRVRTIPMAPQVAQILARLAPDDAKWSNELVFPGTGRDDKLDIDALSARFCKARDYAGVTRRKPRGNKMVLLTFHDLRHTFASVLARDPKIAPLEIQLAAGHASFVTTERYMHLRPRRDDAKRFGNAFAAAMAPEHDEVEAA</sequence>
<dbReference type="EMBL" id="PYYB01000003">
    <property type="protein sequence ID" value="PTL55374.1"/>
    <property type="molecule type" value="Genomic_DNA"/>
</dbReference>
<dbReference type="Gene3D" id="1.10.150.130">
    <property type="match status" value="1"/>
</dbReference>
<dbReference type="GO" id="GO:0006310">
    <property type="term" value="P:DNA recombination"/>
    <property type="evidence" value="ECO:0007669"/>
    <property type="project" value="UniProtKB-KW"/>
</dbReference>
<dbReference type="Proteomes" id="UP000240739">
    <property type="component" value="Unassembled WGS sequence"/>
</dbReference>
<proteinExistence type="inferred from homology"/>
<dbReference type="Gene3D" id="1.10.443.10">
    <property type="entry name" value="Intergrase catalytic core"/>
    <property type="match status" value="1"/>
</dbReference>
<keyword evidence="8" id="KW-1185">Reference proteome</keyword>
<organism evidence="7 8">
    <name type="scientific">Paraconexibacter algicola</name>
    <dbReference type="NCBI Taxonomy" id="2133960"/>
    <lineage>
        <taxon>Bacteria</taxon>
        <taxon>Bacillati</taxon>
        <taxon>Actinomycetota</taxon>
        <taxon>Thermoleophilia</taxon>
        <taxon>Solirubrobacterales</taxon>
        <taxon>Paraconexibacteraceae</taxon>
        <taxon>Paraconexibacter</taxon>
    </lineage>
</organism>
<dbReference type="PROSITE" id="PS51900">
    <property type="entry name" value="CB"/>
    <property type="match status" value="1"/>
</dbReference>
<accession>A0A2T4UD03</accession>
<evidence type="ECO:0008006" key="9">
    <source>
        <dbReference type="Google" id="ProtNLM"/>
    </source>
</evidence>
<dbReference type="InterPro" id="IPR044068">
    <property type="entry name" value="CB"/>
</dbReference>
<dbReference type="SUPFAM" id="SSF56349">
    <property type="entry name" value="DNA breaking-rejoining enzymes"/>
    <property type="match status" value="1"/>
</dbReference>
<name>A0A2T4UD03_9ACTN</name>
<keyword evidence="2 4" id="KW-0238">DNA-binding</keyword>
<evidence type="ECO:0000256" key="4">
    <source>
        <dbReference type="PROSITE-ProRule" id="PRU01248"/>
    </source>
</evidence>
<evidence type="ECO:0000259" key="5">
    <source>
        <dbReference type="PROSITE" id="PS51898"/>
    </source>
</evidence>
<reference evidence="7 8" key="1">
    <citation type="submission" date="2018-03" db="EMBL/GenBank/DDBJ databases">
        <title>Aquarubrobacter algicola gen. nov., sp. nov., a novel actinobacterium isolated from shallow eutrophic lake during the end of cyanobacterial harmful algal blooms.</title>
        <authorList>
            <person name="Chun S.J."/>
        </authorList>
    </citation>
    <scope>NUCLEOTIDE SEQUENCE [LARGE SCALE GENOMIC DNA]</scope>
    <source>
        <strain evidence="7 8">Seoho-28</strain>
    </source>
</reference>
<evidence type="ECO:0000256" key="1">
    <source>
        <dbReference type="ARBA" id="ARBA00008857"/>
    </source>
</evidence>
<dbReference type="InterPro" id="IPR013762">
    <property type="entry name" value="Integrase-like_cat_sf"/>
</dbReference>
<dbReference type="InterPro" id="IPR050090">
    <property type="entry name" value="Tyrosine_recombinase_XerCD"/>
</dbReference>